<name>A0A6C0HMC7_9ZZZZ</name>
<proteinExistence type="predicted"/>
<evidence type="ECO:0000313" key="2">
    <source>
        <dbReference type="EMBL" id="QHT81649.1"/>
    </source>
</evidence>
<dbReference type="AlphaFoldDB" id="A0A6C0HMC7"/>
<dbReference type="EMBL" id="MN739987">
    <property type="protein sequence ID" value="QHT81649.1"/>
    <property type="molecule type" value="Genomic_DNA"/>
</dbReference>
<feature type="compositionally biased region" description="Basic and acidic residues" evidence="1">
    <location>
        <begin position="385"/>
        <end position="409"/>
    </location>
</feature>
<sequence length="674" mass="80038">MDVVKGPDKYKCIKLRFNKIINNTNTYNNKNILETISNAVIRTNKIAIKSYMLLRLWVLKKYESNTDIPKITKDVIRMSFNAVMISKGKKPKGDNALLLTELQNLYKSDINSTFENGIKLSTILNYYSTTILTSIENNIKNNFINYINRYIKSFFFVKYEKEITCKEFKKQLIKDINVIKKDLHENTIKCDNKYKEWLIENRNKIVPVFKGNNIYKLLNDNPQDFIKHMIYINKEIAKLGKKQYQFFPLQNNTVLKHVQIDTGALIELFATKVSEIKKDIDIAKAIIWTGIFNINQTIKNYVFDYTIITDGFSTALRFLHKDKVEEEKLKHKKKKEGRKKRNDRLRGLGKEDKLKEEELIKKESIELKNSIKLQKELTYKINKDKKEQEKKEKQEKASDKEKESSKDNTNEPIFKYEFPYIDDVSKEDLKGKHIFIDPGKRSLLTMVDDNNKYLNYTNSEYLNRTKRLIYAKKIENYKTVMGITIIERELVNFNSKSCIVEDFIKYIKKKLEVNNKILDRYNDIKFRKYKWYSYINKKRTEDNLLNTIENTYSKDHIIIIGDWSIGKQMANFISTPNLTLKRKLRERFTVYNIDEFRTSCINYKTEKKGDNLWLPSTNGKQYKKHSILTYKMENKRLGCINRDKNGCQNIKKLFISYMTSGTIPKVYRRDYILN</sequence>
<feature type="region of interest" description="Disordered" evidence="1">
    <location>
        <begin position="385"/>
        <end position="410"/>
    </location>
</feature>
<evidence type="ECO:0000256" key="1">
    <source>
        <dbReference type="SAM" id="MobiDB-lite"/>
    </source>
</evidence>
<organism evidence="2">
    <name type="scientific">viral metagenome</name>
    <dbReference type="NCBI Taxonomy" id="1070528"/>
    <lineage>
        <taxon>unclassified sequences</taxon>
        <taxon>metagenomes</taxon>
        <taxon>organismal metagenomes</taxon>
    </lineage>
</organism>
<reference evidence="2" key="1">
    <citation type="journal article" date="2020" name="Nature">
        <title>Giant virus diversity and host interactions through global metagenomics.</title>
        <authorList>
            <person name="Schulz F."/>
            <person name="Roux S."/>
            <person name="Paez-Espino D."/>
            <person name="Jungbluth S."/>
            <person name="Walsh D.A."/>
            <person name="Denef V.J."/>
            <person name="McMahon K.D."/>
            <person name="Konstantinidis K.T."/>
            <person name="Eloe-Fadrosh E.A."/>
            <person name="Kyrpides N.C."/>
            <person name="Woyke T."/>
        </authorList>
    </citation>
    <scope>NUCLEOTIDE SEQUENCE</scope>
    <source>
        <strain evidence="2">GVMAG-M-3300023184-13</strain>
    </source>
</reference>
<protein>
    <submittedName>
        <fullName evidence="2">Uncharacterized protein</fullName>
    </submittedName>
</protein>
<accession>A0A6C0HMC7</accession>